<name>A0A370DB37_9GAMM</name>
<evidence type="ECO:0000313" key="3">
    <source>
        <dbReference type="Proteomes" id="UP000254771"/>
    </source>
</evidence>
<dbReference type="PANTHER" id="PTHR37844">
    <property type="entry name" value="SER/THR PROTEIN PHOSPHATASE SUPERFAMILY (AFU_ORTHOLOGUE AFUA_1G14840)"/>
    <property type="match status" value="1"/>
</dbReference>
<dbReference type="SUPFAM" id="SSF56300">
    <property type="entry name" value="Metallo-dependent phosphatases"/>
    <property type="match status" value="1"/>
</dbReference>
<dbReference type="Proteomes" id="UP000254771">
    <property type="component" value="Unassembled WGS sequence"/>
</dbReference>
<keyword evidence="3" id="KW-1185">Reference proteome</keyword>
<dbReference type="EMBL" id="QFXE01000021">
    <property type="protein sequence ID" value="RDH82105.1"/>
    <property type="molecule type" value="Genomic_DNA"/>
</dbReference>
<protein>
    <submittedName>
        <fullName evidence="2">Phosphoesterase</fullName>
    </submittedName>
</protein>
<evidence type="ECO:0000313" key="2">
    <source>
        <dbReference type="EMBL" id="RDH82105.1"/>
    </source>
</evidence>
<dbReference type="GO" id="GO:0016787">
    <property type="term" value="F:hydrolase activity"/>
    <property type="evidence" value="ECO:0007669"/>
    <property type="project" value="InterPro"/>
</dbReference>
<dbReference type="Pfam" id="PF00149">
    <property type="entry name" value="Metallophos"/>
    <property type="match status" value="1"/>
</dbReference>
<dbReference type="InterPro" id="IPR029052">
    <property type="entry name" value="Metallo-depent_PP-like"/>
</dbReference>
<proteinExistence type="predicted"/>
<organism evidence="2 3">
    <name type="scientific">endosymbiont of Escarpia spicata</name>
    <dbReference type="NCBI Taxonomy" id="2200908"/>
    <lineage>
        <taxon>Bacteria</taxon>
        <taxon>Pseudomonadati</taxon>
        <taxon>Pseudomonadota</taxon>
        <taxon>Gammaproteobacteria</taxon>
        <taxon>sulfur-oxidizing symbionts</taxon>
    </lineage>
</organism>
<sequence length="248" mass="28235">MKLLVLSDLHIEFEAFDIALCDVDAVIFAGDIHVKDKGLSWAQENIRDVPIIYVLGNHEYYGKAYPKLVHDMKERSAGTNVHILENSVFTMNGMNFLGCTLWTDFELFGDARLSGYECQQIMTDFKKIRLSPKFSKLRSIDVTSIHRQSLRWLDNELAKRAGELNIVVTHHGPSPRSLPGTAMNDVSNAAYVSNLEGLIEQRQPSYWIHGHLHNSSDYSIGNCRIICNPRGYPEERNPEFNRQLSINV</sequence>
<dbReference type="PANTHER" id="PTHR37844:SF2">
    <property type="entry name" value="SER_THR PROTEIN PHOSPHATASE SUPERFAMILY (AFU_ORTHOLOGUE AFUA_1G14840)"/>
    <property type="match status" value="1"/>
</dbReference>
<accession>A0A370DB37</accession>
<reference evidence="2 3" key="1">
    <citation type="journal article" date="2018" name="ISME J.">
        <title>Endosymbiont genomes yield clues of tubeworm success.</title>
        <authorList>
            <person name="Li Y."/>
            <person name="Liles M.R."/>
            <person name="Halanych K.M."/>
        </authorList>
    </citation>
    <scope>NUCLEOTIDE SEQUENCE [LARGE SCALE GENOMIC DNA]</scope>
    <source>
        <strain evidence="2">A1462</strain>
    </source>
</reference>
<dbReference type="Gene3D" id="3.60.21.10">
    <property type="match status" value="1"/>
</dbReference>
<dbReference type="InterPro" id="IPR004843">
    <property type="entry name" value="Calcineurin-like_PHP"/>
</dbReference>
<gene>
    <name evidence="2" type="ORF">DIZ78_16935</name>
</gene>
<comment type="caution">
    <text evidence="2">The sequence shown here is derived from an EMBL/GenBank/DDBJ whole genome shotgun (WGS) entry which is preliminary data.</text>
</comment>
<feature type="domain" description="Calcineurin-like phosphoesterase" evidence="1">
    <location>
        <begin position="1"/>
        <end position="214"/>
    </location>
</feature>
<evidence type="ECO:0000259" key="1">
    <source>
        <dbReference type="Pfam" id="PF00149"/>
    </source>
</evidence>
<dbReference type="AlphaFoldDB" id="A0A370DB37"/>